<reference evidence="2" key="1">
    <citation type="journal article" date="2022" name="J Environ Chem Eng">
        <title>Biodegradation of petroleum oil using a constructed nonpathogenic and heavy metal-tolerant bacterial consortium isolated from marine sponges.</title>
        <authorList>
            <person name="Dechsakulwatana C."/>
            <person name="Rungsihiranrut A."/>
            <person name="Muangchinda C."/>
            <person name="Ningthoujam R."/>
            <person name="Klankeo P."/>
            <person name="Pinyakong O."/>
        </authorList>
    </citation>
    <scope>NUCLEOTIDE SEQUENCE [LARGE SCALE GENOMIC DNA]</scope>
    <source>
        <strain evidence="2">MO2-4</strain>
    </source>
</reference>
<dbReference type="RefSeq" id="WP_317516870.1">
    <property type="nucleotide sequence ID" value="NZ_JAPTHD010000003.1"/>
</dbReference>
<dbReference type="EMBL" id="JAPTHD010000003">
    <property type="protein sequence ID" value="MDV5824066.1"/>
    <property type="molecule type" value="Genomic_DNA"/>
</dbReference>
<comment type="caution">
    <text evidence="1">The sequence shown here is derived from an EMBL/GenBank/DDBJ whole genome shotgun (WGS) entry which is preliminary data.</text>
</comment>
<evidence type="ECO:0000313" key="1">
    <source>
        <dbReference type="EMBL" id="MDV5824066.1"/>
    </source>
</evidence>
<dbReference type="Proteomes" id="UP001185984">
    <property type="component" value="Unassembled WGS sequence"/>
</dbReference>
<sequence length="131" mass="15225">MREPDFQTHGWCLDDGESYHAAAPETFWIPNLQRRESLEPGDFAKLIFRISVDDGDENVAVERMWVLVRERIDGGYLGMLDNEPSAIARNDEFWLGTELPFSARHVINIEEKDERTVALARQKPPRRWLAE</sequence>
<name>A0ABU3ZX17_9SPHN</name>
<organism evidence="1 2">
    <name type="scientific">Sphingobium naphthae</name>
    <dbReference type="NCBI Taxonomy" id="1886786"/>
    <lineage>
        <taxon>Bacteria</taxon>
        <taxon>Pseudomonadati</taxon>
        <taxon>Pseudomonadota</taxon>
        <taxon>Alphaproteobacteria</taxon>
        <taxon>Sphingomonadales</taxon>
        <taxon>Sphingomonadaceae</taxon>
        <taxon>Sphingobium</taxon>
    </lineage>
</organism>
<keyword evidence="2" id="KW-1185">Reference proteome</keyword>
<gene>
    <name evidence="1" type="ORF">O0R41_10700</name>
</gene>
<protein>
    <recommendedName>
        <fullName evidence="3">DUF2314 domain-containing protein</fullName>
    </recommendedName>
</protein>
<proteinExistence type="predicted"/>
<accession>A0ABU3ZX17</accession>
<evidence type="ECO:0008006" key="3">
    <source>
        <dbReference type="Google" id="ProtNLM"/>
    </source>
</evidence>
<evidence type="ECO:0000313" key="2">
    <source>
        <dbReference type="Proteomes" id="UP001185984"/>
    </source>
</evidence>